<dbReference type="RefSeq" id="WP_109825164.1">
    <property type="nucleotide sequence ID" value="NZ_QGKL01000042.1"/>
</dbReference>
<accession>A0A317C557</accession>
<keyword evidence="1" id="KW-0472">Membrane</keyword>
<comment type="caution">
    <text evidence="2">The sequence shown here is derived from an EMBL/GenBank/DDBJ whole genome shotgun (WGS) entry which is preliminary data.</text>
</comment>
<keyword evidence="1" id="KW-1133">Transmembrane helix</keyword>
<name>A0A317C557_9GAMM</name>
<dbReference type="Proteomes" id="UP000245506">
    <property type="component" value="Unassembled WGS sequence"/>
</dbReference>
<evidence type="ECO:0000313" key="2">
    <source>
        <dbReference type="EMBL" id="PWQ93409.1"/>
    </source>
</evidence>
<feature type="transmembrane region" description="Helical" evidence="1">
    <location>
        <begin position="75"/>
        <end position="94"/>
    </location>
</feature>
<evidence type="ECO:0000256" key="1">
    <source>
        <dbReference type="SAM" id="Phobius"/>
    </source>
</evidence>
<keyword evidence="1" id="KW-0812">Transmembrane</keyword>
<evidence type="ECO:0000313" key="3">
    <source>
        <dbReference type="Proteomes" id="UP000245506"/>
    </source>
</evidence>
<proteinExistence type="predicted"/>
<gene>
    <name evidence="2" type="ORF">DKT75_17400</name>
</gene>
<protein>
    <recommendedName>
        <fullName evidence="4">VanZ-like domain-containing protein</fullName>
    </recommendedName>
</protein>
<feature type="transmembrane region" description="Helical" evidence="1">
    <location>
        <begin position="114"/>
        <end position="134"/>
    </location>
</feature>
<keyword evidence="3" id="KW-1185">Reference proteome</keyword>
<evidence type="ECO:0008006" key="4">
    <source>
        <dbReference type="Google" id="ProtNLM"/>
    </source>
</evidence>
<dbReference type="AlphaFoldDB" id="A0A317C557"/>
<sequence length="140" mass="15901">MKNSTLLLLITVPLLLTALFYLWFREGTVVYQALGLSSQQLHFFDNNFINSLPSFAHVYSLSLLSWWANGKKYGLFSIILWVIINIIFELGQLINHDQASYFPPLLADYFANGHFSVFDVIAILFGALAAYITINKFKGT</sequence>
<organism evidence="2 3">
    <name type="scientific">Leucothrix arctica</name>
    <dbReference type="NCBI Taxonomy" id="1481894"/>
    <lineage>
        <taxon>Bacteria</taxon>
        <taxon>Pseudomonadati</taxon>
        <taxon>Pseudomonadota</taxon>
        <taxon>Gammaproteobacteria</taxon>
        <taxon>Thiotrichales</taxon>
        <taxon>Thiotrichaceae</taxon>
        <taxon>Leucothrix</taxon>
    </lineage>
</organism>
<reference evidence="2 3" key="1">
    <citation type="submission" date="2018-05" db="EMBL/GenBank/DDBJ databases">
        <title>Leucothrix arctica sp. nov., isolated from Arctic seawater.</title>
        <authorList>
            <person name="Choi A."/>
            <person name="Baek K."/>
        </authorList>
    </citation>
    <scope>NUCLEOTIDE SEQUENCE [LARGE SCALE GENOMIC DNA]</scope>
    <source>
        <strain evidence="2 3">IMCC9719</strain>
    </source>
</reference>
<dbReference type="OrthoDB" id="9844819at2"/>
<dbReference type="EMBL" id="QGKL01000042">
    <property type="protein sequence ID" value="PWQ93409.1"/>
    <property type="molecule type" value="Genomic_DNA"/>
</dbReference>